<dbReference type="Proteomes" id="UP001153069">
    <property type="component" value="Unassembled WGS sequence"/>
</dbReference>
<feature type="region of interest" description="Disordered" evidence="1">
    <location>
        <begin position="437"/>
        <end position="481"/>
    </location>
</feature>
<feature type="compositionally biased region" description="Low complexity" evidence="1">
    <location>
        <begin position="303"/>
        <end position="323"/>
    </location>
</feature>
<comment type="caution">
    <text evidence="2">The sequence shown here is derived from an EMBL/GenBank/DDBJ whole genome shotgun (WGS) entry which is preliminary data.</text>
</comment>
<evidence type="ECO:0000313" key="2">
    <source>
        <dbReference type="EMBL" id="CAB9510691.1"/>
    </source>
</evidence>
<dbReference type="AlphaFoldDB" id="A0A9N8E1B2"/>
<sequence>MVAAVQHPPIQRRRSIDNSATTTAPKSSKMSSGFGALIRRASQRGGTVMNDASQQSSLDGSNNSGSGRIVRGFVKRAKSLRGSMDTSSNSRNGRSSSRDEADDQDDGPSGVASFLSQIEPPQESAAAAVETSKQPEQAPEVEKPKQGGLRGLLRRAASYRSERSIAAAENKKEQQQQQQQAQSHEAEQEELEPVLVLTDGNHGKVVFQNLDPDVAMSMSMNKLGGPTPSSSTYMDHNNASMPDLCGLSVSTSSRSTTSSSDSPVTVSKPLHTASTHTARTSATSRTSLASAADNDFYLDGSMEQQQQQNNQPQPPQEKQQQKQPEPEPKGFTGRLRTLFKRTKSGRTVTEERPGEGAHVYVPSQDVAAASPLHEISLPVLDETDNDPATAVVEEEHSEDPSEEHTEEQDIADSMHDSQHRVMESLLGVVQDYEMHEDQRSYCSTDDDEGYDDFDDGDYDDDDDYYGGDESGEDFGIYDEEPPAAADGQEALESFMASYCPQEPAYGDIQVEPQPARVYDELEIFYEEMTFEHVGGSMLLGAASELLTVPECDGEDFSESEEQFEDQEHEVAALCAGNLLPVMEEDMDESYSSGGSEFI</sequence>
<organism evidence="2 3">
    <name type="scientific">Seminavis robusta</name>
    <dbReference type="NCBI Taxonomy" id="568900"/>
    <lineage>
        <taxon>Eukaryota</taxon>
        <taxon>Sar</taxon>
        <taxon>Stramenopiles</taxon>
        <taxon>Ochrophyta</taxon>
        <taxon>Bacillariophyta</taxon>
        <taxon>Bacillariophyceae</taxon>
        <taxon>Bacillariophycidae</taxon>
        <taxon>Naviculales</taxon>
        <taxon>Naviculaceae</taxon>
        <taxon>Seminavis</taxon>
    </lineage>
</organism>
<feature type="region of interest" description="Disordered" evidence="1">
    <location>
        <begin position="1"/>
        <end position="193"/>
    </location>
</feature>
<feature type="compositionally biased region" description="Acidic residues" evidence="1">
    <location>
        <begin position="444"/>
        <end position="481"/>
    </location>
</feature>
<gene>
    <name evidence="2" type="ORF">SEMRO_448_G145080.1</name>
</gene>
<feature type="compositionally biased region" description="Low complexity" evidence="1">
    <location>
        <begin position="53"/>
        <end position="67"/>
    </location>
</feature>
<reference evidence="2" key="1">
    <citation type="submission" date="2020-06" db="EMBL/GenBank/DDBJ databases">
        <authorList>
            <consortium name="Plant Systems Biology data submission"/>
        </authorList>
    </citation>
    <scope>NUCLEOTIDE SEQUENCE</scope>
    <source>
        <strain evidence="2">D6</strain>
    </source>
</reference>
<protein>
    <submittedName>
        <fullName evidence="2">Uncharacterized protein</fullName>
    </submittedName>
</protein>
<feature type="compositionally biased region" description="Polar residues" evidence="1">
    <location>
        <begin position="17"/>
        <end position="31"/>
    </location>
</feature>
<accession>A0A9N8E1B2</accession>
<feature type="compositionally biased region" description="Low complexity" evidence="1">
    <location>
        <begin position="248"/>
        <end position="287"/>
    </location>
</feature>
<keyword evidence="3" id="KW-1185">Reference proteome</keyword>
<dbReference type="EMBL" id="CAICTM010000447">
    <property type="protein sequence ID" value="CAB9510691.1"/>
    <property type="molecule type" value="Genomic_DNA"/>
</dbReference>
<name>A0A9N8E1B2_9STRA</name>
<feature type="region of interest" description="Disordered" evidence="1">
    <location>
        <begin position="299"/>
        <end position="412"/>
    </location>
</feature>
<evidence type="ECO:0000256" key="1">
    <source>
        <dbReference type="SAM" id="MobiDB-lite"/>
    </source>
</evidence>
<evidence type="ECO:0000313" key="3">
    <source>
        <dbReference type="Proteomes" id="UP001153069"/>
    </source>
</evidence>
<feature type="region of interest" description="Disordered" evidence="1">
    <location>
        <begin position="244"/>
        <end position="287"/>
    </location>
</feature>
<proteinExistence type="predicted"/>